<gene>
    <name evidence="1" type="ORF">BEWA_035180</name>
</gene>
<comment type="caution">
    <text evidence="1">The sequence shown here is derived from an EMBL/GenBank/DDBJ whole genome shotgun (WGS) entry which is preliminary data.</text>
</comment>
<dbReference type="RefSeq" id="XP_004832934.1">
    <property type="nucleotide sequence ID" value="XM_004832877.1"/>
</dbReference>
<dbReference type="Proteomes" id="UP000031512">
    <property type="component" value="Unassembled WGS sequence"/>
</dbReference>
<dbReference type="KEGG" id="beq:BEWA_035180"/>
<dbReference type="AlphaFoldDB" id="L1LDF4"/>
<evidence type="ECO:0000313" key="1">
    <source>
        <dbReference type="EMBL" id="EKX73482.1"/>
    </source>
</evidence>
<reference evidence="1 2" key="1">
    <citation type="journal article" date="2012" name="BMC Genomics">
        <title>Comparative genomic analysis and phylogenetic position of Theileria equi.</title>
        <authorList>
            <person name="Kappmeyer L.S."/>
            <person name="Thiagarajan M."/>
            <person name="Herndon D.R."/>
            <person name="Ramsay J.D."/>
            <person name="Caler E."/>
            <person name="Djikeng A."/>
            <person name="Gillespie J.J."/>
            <person name="Lau A.O."/>
            <person name="Roalson E.H."/>
            <person name="Silva J.C."/>
            <person name="Silva M.G."/>
            <person name="Suarez C.E."/>
            <person name="Ueti M.W."/>
            <person name="Nene V.M."/>
            <person name="Mealey R.H."/>
            <person name="Knowles D.P."/>
            <person name="Brayton K.A."/>
        </authorList>
    </citation>
    <scope>NUCLEOTIDE SEQUENCE [LARGE SCALE GENOMIC DNA]</scope>
    <source>
        <strain evidence="1 2">WA</strain>
    </source>
</reference>
<keyword evidence="2" id="KW-1185">Reference proteome</keyword>
<dbReference type="GeneID" id="15807886"/>
<evidence type="ECO:0000313" key="2">
    <source>
        <dbReference type="Proteomes" id="UP000031512"/>
    </source>
</evidence>
<name>L1LDF4_THEEQ</name>
<protein>
    <submittedName>
        <fullName evidence="1">Signal peptide containing protein</fullName>
    </submittedName>
</protein>
<dbReference type="Pfam" id="PF04385">
    <property type="entry name" value="FAINT"/>
    <property type="match status" value="1"/>
</dbReference>
<dbReference type="EMBL" id="ACOU01000002">
    <property type="protein sequence ID" value="EKX73482.1"/>
    <property type="molecule type" value="Genomic_DNA"/>
</dbReference>
<dbReference type="VEuPathDB" id="PiroplasmaDB:BEWA_035180"/>
<accession>L1LDF4</accession>
<dbReference type="InterPro" id="IPR007480">
    <property type="entry name" value="DUF529"/>
</dbReference>
<proteinExistence type="predicted"/>
<sequence>MLSHITPSVLWVLFFWRPKHPLRHTFSHLPAMCAISHLLLPFLLYTHLVCEAQEDDDEKSDSSGSPLVVDVNSTPSGTCYKRFETGVADAEALVLFPGLETIAAITNGDKTIWKPGNNQTCKMCIVFLNKDKNPGVVYLMIENSSGLTDNPSSTFRDLYLKFKGGIWKPSARKYPNRITDLMLNSPIRSTFTVDIERESHGTKCKNFKVLFDDIPTDIFIPKPGHICTKVVVGEETLWENPKEKCILVMAHLKNRQPTMVHMFIWDEVYAFKHHYMELESEGWVPINQKDYESQVKALEDIKTMPPEVLIQSATLVSLTRALIAAMIISVM</sequence>
<organism evidence="1 2">
    <name type="scientific">Theileria equi strain WA</name>
    <dbReference type="NCBI Taxonomy" id="1537102"/>
    <lineage>
        <taxon>Eukaryota</taxon>
        <taxon>Sar</taxon>
        <taxon>Alveolata</taxon>
        <taxon>Apicomplexa</taxon>
        <taxon>Aconoidasida</taxon>
        <taxon>Piroplasmida</taxon>
        <taxon>Theileriidae</taxon>
        <taxon>Theileria</taxon>
    </lineage>
</organism>